<keyword evidence="3" id="KW-1185">Reference proteome</keyword>
<gene>
    <name evidence="2" type="ORF">VHP8226_03308</name>
</gene>
<accession>A0ABM8ZM01</accession>
<feature type="chain" id="PRO_5045430078" evidence="1">
    <location>
        <begin position="21"/>
        <end position="86"/>
    </location>
</feature>
<evidence type="ECO:0000313" key="2">
    <source>
        <dbReference type="EMBL" id="CAH0529554.1"/>
    </source>
</evidence>
<evidence type="ECO:0000256" key="1">
    <source>
        <dbReference type="SAM" id="SignalP"/>
    </source>
</evidence>
<dbReference type="EMBL" id="CAKLCM010000003">
    <property type="protein sequence ID" value="CAH0529554.1"/>
    <property type="molecule type" value="Genomic_DNA"/>
</dbReference>
<feature type="signal peptide" evidence="1">
    <location>
        <begin position="1"/>
        <end position="20"/>
    </location>
</feature>
<name>A0ABM8ZM01_9VIBR</name>
<keyword evidence="1" id="KW-0732">Signal</keyword>
<dbReference type="RefSeq" id="WP_237486140.1">
    <property type="nucleotide sequence ID" value="NZ_CAKLCM010000003.1"/>
</dbReference>
<comment type="caution">
    <text evidence="2">The sequence shown here is derived from an EMBL/GenBank/DDBJ whole genome shotgun (WGS) entry which is preliminary data.</text>
</comment>
<organism evidence="2 3">
    <name type="scientific">Vibrio hippocampi</name>
    <dbReference type="NCBI Taxonomy" id="654686"/>
    <lineage>
        <taxon>Bacteria</taxon>
        <taxon>Pseudomonadati</taxon>
        <taxon>Pseudomonadota</taxon>
        <taxon>Gammaproteobacteria</taxon>
        <taxon>Vibrionales</taxon>
        <taxon>Vibrionaceae</taxon>
        <taxon>Vibrio</taxon>
    </lineage>
</organism>
<sequence>MWTKLVILFFAVISHASAFAGNIIFSGAVVEATYPVTIEHQSPVIKSTTNVPYKIEVQPVYQRSSQSITNDKAKKLVGKVVVVTYD</sequence>
<proteinExistence type="predicted"/>
<dbReference type="Proteomes" id="UP000838160">
    <property type="component" value="Unassembled WGS sequence"/>
</dbReference>
<evidence type="ECO:0000313" key="3">
    <source>
        <dbReference type="Proteomes" id="UP000838160"/>
    </source>
</evidence>
<protein>
    <submittedName>
        <fullName evidence="2">Uncharacterized protein</fullName>
    </submittedName>
</protein>
<reference evidence="2" key="1">
    <citation type="submission" date="2021-12" db="EMBL/GenBank/DDBJ databases">
        <authorList>
            <person name="Rodrigo-Torres L."/>
            <person name="Arahal R. D."/>
            <person name="Lucena T."/>
        </authorList>
    </citation>
    <scope>NUCLEOTIDE SEQUENCE</scope>
    <source>
        <strain evidence="2">CECT 8226</strain>
    </source>
</reference>